<evidence type="ECO:0000313" key="2">
    <source>
        <dbReference type="EMBL" id="SJN46210.1"/>
    </source>
</evidence>
<organism evidence="2 3">
    <name type="scientific">Microbacterium esteraromaticum</name>
    <dbReference type="NCBI Taxonomy" id="57043"/>
    <lineage>
        <taxon>Bacteria</taxon>
        <taxon>Bacillati</taxon>
        <taxon>Actinomycetota</taxon>
        <taxon>Actinomycetes</taxon>
        <taxon>Micrococcales</taxon>
        <taxon>Microbacteriaceae</taxon>
        <taxon>Microbacterium</taxon>
    </lineage>
</organism>
<dbReference type="Pfam" id="PF05108">
    <property type="entry name" value="T7SS_ESX1_EccB"/>
    <property type="match status" value="1"/>
</dbReference>
<feature type="transmembrane region" description="Helical" evidence="1">
    <location>
        <begin position="33"/>
        <end position="54"/>
    </location>
</feature>
<dbReference type="Proteomes" id="UP000196320">
    <property type="component" value="Unassembled WGS sequence"/>
</dbReference>
<keyword evidence="3" id="KW-1185">Reference proteome</keyword>
<dbReference type="Gene3D" id="3.30.2390.20">
    <property type="entry name" value="Type VII secretion system EccB, repeat 1 domain"/>
    <property type="match status" value="1"/>
</dbReference>
<dbReference type="EMBL" id="FUKO01000041">
    <property type="protein sequence ID" value="SJN46210.1"/>
    <property type="molecule type" value="Genomic_DNA"/>
</dbReference>
<dbReference type="PANTHER" id="PTHR40765">
    <property type="entry name" value="ESX-2 SECRETION SYSTEM ATPASE ECCB2"/>
    <property type="match status" value="1"/>
</dbReference>
<keyword evidence="1" id="KW-1133">Transmembrane helix</keyword>
<accession>A0A1R4KPJ3</accession>
<proteinExistence type="predicted"/>
<protein>
    <submittedName>
        <fullName evidence="2">PROBABLE CONSERVED MEMBRANE PROTEIN</fullName>
    </submittedName>
</protein>
<sequence>MQAQAFNRRRLRTAFTSGAPGGRELAPGKPLRGVVVSVALAILTIIVSLLIGTFTGTLPKGWGDGSIIVVKGEGSRYVALGDTLYPVKNLASARLLVGSTEITSVPADKLDGIDRDPTPVGIDGAPDHLPAPDRQYTDHWLACVTASRPLEISTRLLSDPSGPKTQAALVKDDDGDYWYIQGARRFAVSKDSVAVVASVFLGIDDVRTVPTASALWLNLVTPGTPLDITLGSELGEDAGTAGLIVGQAVQTQVDGEVVAEYIVDGRGDLVPATPFARTLLTAYVGVPPVTMTVAEATSLRNVNSTAVPEDWPSAVPVPSADPSGACLQMTPTADGPVVSVAASPEELEPGTRVKPGSGLAVTSRSTGEGATYGFVSEAGVYFPVASATDLQLLGYSTADSMTVPASWTQLLEEGPTLSQSIAQRTAPRQEK</sequence>
<evidence type="ECO:0000313" key="3">
    <source>
        <dbReference type="Proteomes" id="UP000196320"/>
    </source>
</evidence>
<dbReference type="GO" id="GO:0005576">
    <property type="term" value="C:extracellular region"/>
    <property type="evidence" value="ECO:0007669"/>
    <property type="project" value="TreeGrafter"/>
</dbReference>
<reference evidence="2 3" key="1">
    <citation type="submission" date="2017-02" db="EMBL/GenBank/DDBJ databases">
        <authorList>
            <person name="Peterson S.W."/>
        </authorList>
    </citation>
    <scope>NUCLEOTIDE SEQUENCE [LARGE SCALE GENOMIC DNA]</scope>
    <source>
        <strain evidence="2 3">B Mb 05.01</strain>
    </source>
</reference>
<gene>
    <name evidence="2" type="ORF">FM104_14670</name>
</gene>
<dbReference type="InterPro" id="IPR044857">
    <property type="entry name" value="T7SS_EccB_R1"/>
</dbReference>
<keyword evidence="1" id="KW-0812">Transmembrane</keyword>
<dbReference type="InterPro" id="IPR007795">
    <property type="entry name" value="T7SS_EccB"/>
</dbReference>
<keyword evidence="1" id="KW-0472">Membrane</keyword>
<name>A0A1R4KPJ3_9MICO</name>
<dbReference type="PANTHER" id="PTHR40765:SF2">
    <property type="entry name" value="ESX-2 SECRETION SYSTEM ATPASE ECCB2"/>
    <property type="match status" value="1"/>
</dbReference>
<dbReference type="AlphaFoldDB" id="A0A1R4KPJ3"/>
<evidence type="ECO:0000256" key="1">
    <source>
        <dbReference type="SAM" id="Phobius"/>
    </source>
</evidence>